<dbReference type="EMBL" id="BAABBF010000002">
    <property type="protein sequence ID" value="GAA3699316.1"/>
    <property type="molecule type" value="Genomic_DNA"/>
</dbReference>
<evidence type="ECO:0000256" key="7">
    <source>
        <dbReference type="SAM" id="Phobius"/>
    </source>
</evidence>
<feature type="transmembrane region" description="Helical" evidence="7">
    <location>
        <begin position="231"/>
        <end position="249"/>
    </location>
</feature>
<feature type="transmembrane region" description="Helical" evidence="7">
    <location>
        <begin position="574"/>
        <end position="595"/>
    </location>
</feature>
<feature type="transmembrane region" description="Helical" evidence="7">
    <location>
        <begin position="386"/>
        <end position="407"/>
    </location>
</feature>
<keyword evidence="11" id="KW-1185">Reference proteome</keyword>
<dbReference type="SUPFAM" id="SSF82689">
    <property type="entry name" value="Mechanosensitive channel protein MscS (YggB), C-terminal domain"/>
    <property type="match status" value="1"/>
</dbReference>
<keyword evidence="4 7" id="KW-0812">Transmembrane</keyword>
<evidence type="ECO:0000256" key="1">
    <source>
        <dbReference type="ARBA" id="ARBA00004651"/>
    </source>
</evidence>
<feature type="transmembrane region" description="Helical" evidence="7">
    <location>
        <begin position="518"/>
        <end position="539"/>
    </location>
</feature>
<feature type="transmembrane region" description="Helical" evidence="7">
    <location>
        <begin position="464"/>
        <end position="486"/>
    </location>
</feature>
<comment type="caution">
    <text evidence="10">The sequence shown here is derived from an EMBL/GenBank/DDBJ whole genome shotgun (WGS) entry which is preliminary data.</text>
</comment>
<evidence type="ECO:0000256" key="3">
    <source>
        <dbReference type="ARBA" id="ARBA00022475"/>
    </source>
</evidence>
<dbReference type="InterPro" id="IPR011066">
    <property type="entry name" value="MscS_channel_C_sf"/>
</dbReference>
<evidence type="ECO:0000259" key="8">
    <source>
        <dbReference type="Pfam" id="PF00924"/>
    </source>
</evidence>
<keyword evidence="6 7" id="KW-0472">Membrane</keyword>
<evidence type="ECO:0000313" key="11">
    <source>
        <dbReference type="Proteomes" id="UP001500523"/>
    </source>
</evidence>
<feature type="transmembrane region" description="Helical" evidence="7">
    <location>
        <begin position="356"/>
        <end position="374"/>
    </location>
</feature>
<protein>
    <submittedName>
        <fullName evidence="10">DUF3772 domain-containing protein</fullName>
    </submittedName>
</protein>
<dbReference type="Gene3D" id="3.30.70.100">
    <property type="match status" value="1"/>
</dbReference>
<proteinExistence type="inferred from homology"/>
<dbReference type="InterPro" id="IPR006685">
    <property type="entry name" value="MscS_channel_2nd"/>
</dbReference>
<feature type="transmembrane region" description="Helical" evidence="7">
    <location>
        <begin position="314"/>
        <end position="335"/>
    </location>
</feature>
<dbReference type="InterPro" id="IPR011014">
    <property type="entry name" value="MscS_channel_TM-2"/>
</dbReference>
<evidence type="ECO:0000256" key="5">
    <source>
        <dbReference type="ARBA" id="ARBA00022989"/>
    </source>
</evidence>
<reference evidence="11" key="1">
    <citation type="journal article" date="2019" name="Int. J. Syst. Evol. Microbiol.">
        <title>The Global Catalogue of Microorganisms (GCM) 10K type strain sequencing project: providing services to taxonomists for standard genome sequencing and annotation.</title>
        <authorList>
            <consortium name="The Broad Institute Genomics Platform"/>
            <consortium name="The Broad Institute Genome Sequencing Center for Infectious Disease"/>
            <person name="Wu L."/>
            <person name="Ma J."/>
        </authorList>
    </citation>
    <scope>NUCLEOTIDE SEQUENCE [LARGE SCALE GENOMIC DNA]</scope>
    <source>
        <strain evidence="11">JCM 17498</strain>
    </source>
</reference>
<dbReference type="InterPro" id="IPR022249">
    <property type="entry name" value="DUF3772"/>
</dbReference>
<keyword evidence="3" id="KW-1003">Cell membrane</keyword>
<comment type="subcellular location">
    <subcellularLocation>
        <location evidence="1">Cell membrane</location>
        <topology evidence="1">Multi-pass membrane protein</topology>
    </subcellularLocation>
</comment>
<name>A0ABP7D567_9SPHN</name>
<dbReference type="InterPro" id="IPR023408">
    <property type="entry name" value="MscS_beta-dom_sf"/>
</dbReference>
<dbReference type="Pfam" id="PF12607">
    <property type="entry name" value="DUF3772"/>
    <property type="match status" value="1"/>
</dbReference>
<evidence type="ECO:0000313" key="10">
    <source>
        <dbReference type="EMBL" id="GAA3699316.1"/>
    </source>
</evidence>
<feature type="domain" description="DUF3772" evidence="9">
    <location>
        <begin position="156"/>
        <end position="217"/>
    </location>
</feature>
<organism evidence="10 11">
    <name type="scientific">Sphingomonas cynarae</name>
    <dbReference type="NCBI Taxonomy" id="930197"/>
    <lineage>
        <taxon>Bacteria</taxon>
        <taxon>Pseudomonadati</taxon>
        <taxon>Pseudomonadota</taxon>
        <taxon>Alphaproteobacteria</taxon>
        <taxon>Sphingomonadales</taxon>
        <taxon>Sphingomonadaceae</taxon>
        <taxon>Sphingomonas</taxon>
    </lineage>
</organism>
<evidence type="ECO:0000256" key="6">
    <source>
        <dbReference type="ARBA" id="ARBA00023136"/>
    </source>
</evidence>
<dbReference type="Gene3D" id="1.10.287.1260">
    <property type="match status" value="1"/>
</dbReference>
<dbReference type="SUPFAM" id="SSF82861">
    <property type="entry name" value="Mechanosensitive channel protein MscS (YggB), transmembrane region"/>
    <property type="match status" value="1"/>
</dbReference>
<dbReference type="Gene3D" id="2.30.30.60">
    <property type="match status" value="1"/>
</dbReference>
<evidence type="ECO:0000256" key="4">
    <source>
        <dbReference type="ARBA" id="ARBA00022692"/>
    </source>
</evidence>
<keyword evidence="5 7" id="KW-1133">Transmembrane helix</keyword>
<feature type="transmembrane region" description="Helical" evidence="7">
    <location>
        <begin position="436"/>
        <end position="458"/>
    </location>
</feature>
<comment type="similarity">
    <text evidence="2">Belongs to the MscS (TC 1.A.23) family.</text>
</comment>
<feature type="domain" description="Mechanosensitive ion channel MscS" evidence="8">
    <location>
        <begin position="658"/>
        <end position="721"/>
    </location>
</feature>
<dbReference type="Proteomes" id="UP001500523">
    <property type="component" value="Unassembled WGS sequence"/>
</dbReference>
<accession>A0ABP7D567</accession>
<dbReference type="InterPro" id="IPR010920">
    <property type="entry name" value="LSM_dom_sf"/>
</dbReference>
<evidence type="ECO:0000259" key="9">
    <source>
        <dbReference type="Pfam" id="PF12607"/>
    </source>
</evidence>
<dbReference type="Pfam" id="PF00924">
    <property type="entry name" value="MS_channel_2nd"/>
    <property type="match status" value="1"/>
</dbReference>
<gene>
    <name evidence="10" type="ORF">GCM10022268_06900</name>
</gene>
<dbReference type="InterPro" id="IPR052702">
    <property type="entry name" value="MscS-like_channel"/>
</dbReference>
<feature type="transmembrane region" description="Helical" evidence="7">
    <location>
        <begin position="36"/>
        <end position="59"/>
    </location>
</feature>
<dbReference type="PANTHER" id="PTHR30347">
    <property type="entry name" value="POTASSIUM CHANNEL RELATED"/>
    <property type="match status" value="1"/>
</dbReference>
<feature type="transmembrane region" description="Helical" evidence="7">
    <location>
        <begin position="276"/>
        <end position="294"/>
    </location>
</feature>
<sequence>MGLAPCLDDPPRPAPGREVDIADLIRPAGRRRCPTLLAGLIVLFVLAWATVAAAASPALPPVPSAQIGSVATELAAIDRALDKRVDDKDRQQLRARADAARATATAAATDLQAQFDLIAVRIAQLGPVTPGAPETPEIVAERTDLSRQRAVLDSAIKRARLLAIEGQQLVEEIQQSQAEQFSARISSKVPSPVTPAFWTAVFHAFPRDARRAVNFVTTGVRQIEAGLRRDLPWQAILGLVGGYLVLMPGRQAARRLGRRLLIEEAPGQRIRRSANAIWRVLVGTLSPILAGVLTMQGLRWSGISPPGWADMLDVLVGAAGFTGFAISICGAVLMTSQPSWRIAPIADAAAIRLRPFPPLLGALCFVVLVTQGFNTAIGASDTAQTATAAFLALLYLMLIGATLLTVGRLRAEQTAAMDAAAGDDVPAAPAPARTGLGIVMLATWIALAAALLALLIGYVQFGLLVGQFIVWIVLLGSAVYLLMVAVDDIASTVFARDSGVGLALSHGFGLRGSTIDQFGVLLSGVLRVLLAIVALGMLVSPFGAGDGVGTLFGRLGVLAQGVKVGGITISPGTILRGIVVLFVGLTLLRAFMGWLERRYLPATDLDGNGRNSVSLIARYLGVALAVIWTLASLGIGVERIALLLSALSVGIGFGLQAITQNFVSGLILLAERPIKIGDLIRVGTDEGDVKRISVRSTEIELGDHSTLIVPNSELITKSVLNKTLGSPLGRIQILFSVPIGTDAPRVRRIVLDAFAAEEAVLADPAPNAFVDGIADGRILFNCMAQVVSPRAAYGARSNVLLALLHTLREEGVEIGTVAQRLELVSSPGTMIASATNNRDSGSQ</sequence>
<dbReference type="PANTHER" id="PTHR30347:SF9">
    <property type="entry name" value="MINICONDUCTANCE MECHANOSENSITIVE CHANNEL MSCM"/>
    <property type="match status" value="1"/>
</dbReference>
<feature type="transmembrane region" description="Helical" evidence="7">
    <location>
        <begin position="616"/>
        <end position="635"/>
    </location>
</feature>
<dbReference type="SUPFAM" id="SSF50182">
    <property type="entry name" value="Sm-like ribonucleoproteins"/>
    <property type="match status" value="1"/>
</dbReference>
<evidence type="ECO:0000256" key="2">
    <source>
        <dbReference type="ARBA" id="ARBA00008017"/>
    </source>
</evidence>